<proteinExistence type="predicted"/>
<protein>
    <submittedName>
        <fullName evidence="1">Uncharacterized protein</fullName>
    </submittedName>
</protein>
<keyword evidence="2" id="KW-1185">Reference proteome</keyword>
<comment type="caution">
    <text evidence="1">The sequence shown here is derived from an EMBL/GenBank/DDBJ whole genome shotgun (WGS) entry which is preliminary data.</text>
</comment>
<name>A0ACC0QW79_9HYPO</name>
<dbReference type="EMBL" id="CM046507">
    <property type="protein sequence ID" value="KAI8668708.1"/>
    <property type="molecule type" value="Genomic_DNA"/>
</dbReference>
<dbReference type="Proteomes" id="UP001065298">
    <property type="component" value="Chromosome 5"/>
</dbReference>
<sequence length="340" mass="38336">MTKTQEILLLVPCSHTSFEAKGLFSVDIVQVYNCRTVSTWSGDMALSVSFSLRNLTTYAVVYGCDDEAADFLIEQLTGTDHPVFHPMLLPTLLADIERERHVKLLRKNSGKMGQLTLDLTVNKGQEIPKSTESSSQLDDDEEEPIELWQDMSNLQNGFQNWQQQMRRMVIHLERSSNAAAPDSTHYDLEIQKNLEKLKVPSVRIQKRLEELISEYDEHIRDCATVTGGLKLAMSMDTRKTNQEIAHSSLQVSSLAQKDGSLMKLIAFVTMFFLPATFTSTFFSMDFFDWPKAPGNIATGYIWVYALVAAILTLITVGLFTWRLRGRKARKGGNDGQVAEV</sequence>
<evidence type="ECO:0000313" key="2">
    <source>
        <dbReference type="Proteomes" id="UP001065298"/>
    </source>
</evidence>
<organism evidence="1 2">
    <name type="scientific">Fusarium keratoplasticum</name>
    <dbReference type="NCBI Taxonomy" id="1328300"/>
    <lineage>
        <taxon>Eukaryota</taxon>
        <taxon>Fungi</taxon>
        <taxon>Dikarya</taxon>
        <taxon>Ascomycota</taxon>
        <taxon>Pezizomycotina</taxon>
        <taxon>Sordariomycetes</taxon>
        <taxon>Hypocreomycetidae</taxon>
        <taxon>Hypocreales</taxon>
        <taxon>Nectriaceae</taxon>
        <taxon>Fusarium</taxon>
        <taxon>Fusarium solani species complex</taxon>
    </lineage>
</organism>
<accession>A0ACC0QW79</accession>
<reference evidence="1" key="1">
    <citation type="submission" date="2022-06" db="EMBL/GenBank/DDBJ databases">
        <title>Fusarium solani species complex genomes reveal bases of compartmentalisation and animal pathogenesis.</title>
        <authorList>
            <person name="Tsai I.J."/>
        </authorList>
    </citation>
    <scope>NUCLEOTIDE SEQUENCE</scope>
    <source>
        <strain evidence="1">Fu6.1</strain>
    </source>
</reference>
<evidence type="ECO:0000313" key="1">
    <source>
        <dbReference type="EMBL" id="KAI8668708.1"/>
    </source>
</evidence>
<gene>
    <name evidence="1" type="ORF">NCS57_00683000</name>
</gene>